<keyword evidence="9" id="KW-1185">Reference proteome</keyword>
<dbReference type="PROSITE" id="PS50280">
    <property type="entry name" value="SET"/>
    <property type="match status" value="1"/>
</dbReference>
<dbReference type="GO" id="GO:0031507">
    <property type="term" value="P:heterochromatin formation"/>
    <property type="evidence" value="ECO:0007669"/>
    <property type="project" value="TreeGrafter"/>
</dbReference>
<dbReference type="HOGENOM" id="CLU_029951_0_0_1"/>
<dbReference type="SMART" id="SM00317">
    <property type="entry name" value="SET"/>
    <property type="match status" value="1"/>
</dbReference>
<evidence type="ECO:0000256" key="3">
    <source>
        <dbReference type="ARBA" id="ARBA00022691"/>
    </source>
</evidence>
<dbReference type="OrthoDB" id="6141102at2759"/>
<dbReference type="GO" id="GO:0046976">
    <property type="term" value="F:histone H3K27 methyltransferase activity"/>
    <property type="evidence" value="ECO:0007669"/>
    <property type="project" value="TreeGrafter"/>
</dbReference>
<keyword evidence="2" id="KW-0808">Transferase</keyword>
<proteinExistence type="predicted"/>
<dbReference type="Proteomes" id="UP000054485">
    <property type="component" value="Unassembled WGS sequence"/>
</dbReference>
<name>A0A0D0BI79_9AGAM</name>
<dbReference type="InterPro" id="IPR046341">
    <property type="entry name" value="SET_dom_sf"/>
</dbReference>
<dbReference type="InterPro" id="IPR001214">
    <property type="entry name" value="SET_dom"/>
</dbReference>
<reference evidence="8 9" key="1">
    <citation type="submission" date="2014-04" db="EMBL/GenBank/DDBJ databases">
        <authorList>
            <consortium name="DOE Joint Genome Institute"/>
            <person name="Kuo A."/>
            <person name="Ruytinx J."/>
            <person name="Rineau F."/>
            <person name="Colpaert J."/>
            <person name="Kohler A."/>
            <person name="Nagy L.G."/>
            <person name="Floudas D."/>
            <person name="Copeland A."/>
            <person name="Barry K.W."/>
            <person name="Cichocki N."/>
            <person name="Veneault-Fourrey C."/>
            <person name="LaButti K."/>
            <person name="Lindquist E.A."/>
            <person name="Lipzen A."/>
            <person name="Lundell T."/>
            <person name="Morin E."/>
            <person name="Murat C."/>
            <person name="Sun H."/>
            <person name="Tunlid A."/>
            <person name="Henrissat B."/>
            <person name="Grigoriev I.V."/>
            <person name="Hibbett D.S."/>
            <person name="Martin F."/>
            <person name="Nordberg H.P."/>
            <person name="Cantor M.N."/>
            <person name="Hua S.X."/>
        </authorList>
    </citation>
    <scope>NUCLEOTIDE SEQUENCE [LARGE SCALE GENOMIC DNA]</scope>
    <source>
        <strain evidence="8 9">UH-Slu-Lm8-n1</strain>
    </source>
</reference>
<organism evidence="8 9">
    <name type="scientific">Suillus luteus UH-Slu-Lm8-n1</name>
    <dbReference type="NCBI Taxonomy" id="930992"/>
    <lineage>
        <taxon>Eukaryota</taxon>
        <taxon>Fungi</taxon>
        <taxon>Dikarya</taxon>
        <taxon>Basidiomycota</taxon>
        <taxon>Agaricomycotina</taxon>
        <taxon>Agaricomycetes</taxon>
        <taxon>Agaricomycetidae</taxon>
        <taxon>Boletales</taxon>
        <taxon>Suillineae</taxon>
        <taxon>Suillaceae</taxon>
        <taxon>Suillus</taxon>
    </lineage>
</organism>
<dbReference type="Gene3D" id="2.170.270.10">
    <property type="entry name" value="SET domain"/>
    <property type="match status" value="1"/>
</dbReference>
<dbReference type="STRING" id="930992.A0A0D0BI79"/>
<evidence type="ECO:0000259" key="7">
    <source>
        <dbReference type="PROSITE" id="PS51633"/>
    </source>
</evidence>
<dbReference type="PANTHER" id="PTHR45747:SF4">
    <property type="entry name" value="HISTONE-LYSINE N-METHYLTRANSFERASE E(Z)"/>
    <property type="match status" value="1"/>
</dbReference>
<dbReference type="EMBL" id="KN835133">
    <property type="protein sequence ID" value="KIK49289.1"/>
    <property type="molecule type" value="Genomic_DNA"/>
</dbReference>
<evidence type="ECO:0000313" key="9">
    <source>
        <dbReference type="Proteomes" id="UP000054485"/>
    </source>
</evidence>
<keyword evidence="5" id="KW-0804">Transcription</keyword>
<dbReference type="GO" id="GO:0003682">
    <property type="term" value="F:chromatin binding"/>
    <property type="evidence" value="ECO:0007669"/>
    <property type="project" value="TreeGrafter"/>
</dbReference>
<dbReference type="PANTHER" id="PTHR45747">
    <property type="entry name" value="HISTONE-LYSINE N-METHYLTRANSFERASE E(Z)"/>
    <property type="match status" value="1"/>
</dbReference>
<dbReference type="AlphaFoldDB" id="A0A0D0BI79"/>
<sequence length="622" mass="70217">MSLASIMQTNEQTLRPSDDSSIHKLVQTVFAEVLAEFSAWKVKYCKHFIRSLSHVTQSPRVPIPDGDSTRLHIVGKAGGSPDGDKEIMVAVTDYSEDGTPRSTSSISLQVVHAELLEPHRSYEYCTPISRNIFRGDDDDMMPFIPFADDPTFDHIDHTLCYGSFAWQDDYDPDLEVISLEAAYRLHAVHSLLYQDIDNTGILPFKLFSTPGKPGLFTLSRRRDLLRWNGTTIPCSYSFPSALLSHSILQHRLERTNALFCPNLNCVEPLCPVHVEMNPVPSPRKQTIRLSELLKRVKHPCEAGCFLQSMTAEVLPRWSEDAINSFKSIYHIEPDMIPCDHAELIFKPCHEVLYYRRLLYPDLDELQTARPNGEHKGKSRSLEFRDVDPLKFTPNDPCHHSGPCDVLSDCLCFKNKAHCQRNCRCPTKCARRWKGCRCAKARDGVSCVKFKRCSCVEARRECDPELCVKCGCRDPETSTCGNSQIQQGRFKELEVKESRWGIGVFLLESVTQGELIVEYLGELIYELTFDSRGEVADHLGRSYVFGLDKTLSLDSSRAGNASRFINHSGASDASGETQYNCRAFARLVNGEHRIGIFAIMNIDPGAEILIDYGPVFFTEQKNA</sequence>
<dbReference type="GO" id="GO:0005634">
    <property type="term" value="C:nucleus"/>
    <property type="evidence" value="ECO:0007669"/>
    <property type="project" value="TreeGrafter"/>
</dbReference>
<keyword evidence="4" id="KW-0805">Transcription regulation</keyword>
<evidence type="ECO:0000256" key="5">
    <source>
        <dbReference type="ARBA" id="ARBA00023163"/>
    </source>
</evidence>
<dbReference type="InterPro" id="IPR045318">
    <property type="entry name" value="EZH1/2-like"/>
</dbReference>
<dbReference type="Pfam" id="PF00856">
    <property type="entry name" value="SET"/>
    <property type="match status" value="1"/>
</dbReference>
<evidence type="ECO:0000256" key="2">
    <source>
        <dbReference type="ARBA" id="ARBA00022679"/>
    </source>
</evidence>
<dbReference type="PROSITE" id="PS51633">
    <property type="entry name" value="CXC"/>
    <property type="match status" value="1"/>
</dbReference>
<keyword evidence="1" id="KW-0489">Methyltransferase</keyword>
<evidence type="ECO:0000313" key="8">
    <source>
        <dbReference type="EMBL" id="KIK49289.1"/>
    </source>
</evidence>
<keyword evidence="3" id="KW-0949">S-adenosyl-L-methionine</keyword>
<gene>
    <name evidence="8" type="ORF">CY34DRAFT_797237</name>
</gene>
<protein>
    <submittedName>
        <fullName evidence="8">Uncharacterized protein</fullName>
    </submittedName>
</protein>
<dbReference type="InParanoid" id="A0A0D0BI79"/>
<dbReference type="InterPro" id="IPR026489">
    <property type="entry name" value="CXC_dom"/>
</dbReference>
<evidence type="ECO:0000259" key="6">
    <source>
        <dbReference type="PROSITE" id="PS50280"/>
    </source>
</evidence>
<evidence type="ECO:0000256" key="4">
    <source>
        <dbReference type="ARBA" id="ARBA00023015"/>
    </source>
</evidence>
<feature type="domain" description="SET" evidence="6">
    <location>
        <begin position="490"/>
        <end position="612"/>
    </location>
</feature>
<accession>A0A0D0BI79</accession>
<evidence type="ECO:0000256" key="1">
    <source>
        <dbReference type="ARBA" id="ARBA00022603"/>
    </source>
</evidence>
<reference evidence="9" key="2">
    <citation type="submission" date="2015-01" db="EMBL/GenBank/DDBJ databases">
        <title>Evolutionary Origins and Diversification of the Mycorrhizal Mutualists.</title>
        <authorList>
            <consortium name="DOE Joint Genome Institute"/>
            <consortium name="Mycorrhizal Genomics Consortium"/>
            <person name="Kohler A."/>
            <person name="Kuo A."/>
            <person name="Nagy L.G."/>
            <person name="Floudas D."/>
            <person name="Copeland A."/>
            <person name="Barry K.W."/>
            <person name="Cichocki N."/>
            <person name="Veneault-Fourrey C."/>
            <person name="LaButti K."/>
            <person name="Lindquist E.A."/>
            <person name="Lipzen A."/>
            <person name="Lundell T."/>
            <person name="Morin E."/>
            <person name="Murat C."/>
            <person name="Riley R."/>
            <person name="Ohm R."/>
            <person name="Sun H."/>
            <person name="Tunlid A."/>
            <person name="Henrissat B."/>
            <person name="Grigoriev I.V."/>
            <person name="Hibbett D.S."/>
            <person name="Martin F."/>
        </authorList>
    </citation>
    <scope>NUCLEOTIDE SEQUENCE [LARGE SCALE GENOMIC DNA]</scope>
    <source>
        <strain evidence="9">UH-Slu-Lm8-n1</strain>
    </source>
</reference>
<feature type="domain" description="CXC" evidence="7">
    <location>
        <begin position="377"/>
        <end position="486"/>
    </location>
</feature>
<dbReference type="GO" id="GO:0032259">
    <property type="term" value="P:methylation"/>
    <property type="evidence" value="ECO:0007669"/>
    <property type="project" value="UniProtKB-KW"/>
</dbReference>
<dbReference type="SUPFAM" id="SSF82199">
    <property type="entry name" value="SET domain"/>
    <property type="match status" value="1"/>
</dbReference>